<dbReference type="SUPFAM" id="SSF54523">
    <property type="entry name" value="Pili subunits"/>
    <property type="match status" value="1"/>
</dbReference>
<proteinExistence type="predicted"/>
<dbReference type="GO" id="GO:0016020">
    <property type="term" value="C:membrane"/>
    <property type="evidence" value="ECO:0007669"/>
    <property type="project" value="UniProtKB-SubCell"/>
</dbReference>
<dbReference type="EMBL" id="BDFD01000022">
    <property type="protein sequence ID" value="GAV21174.1"/>
    <property type="molecule type" value="Genomic_DNA"/>
</dbReference>
<dbReference type="GO" id="GO:0015627">
    <property type="term" value="C:type II protein secretion system complex"/>
    <property type="evidence" value="ECO:0007669"/>
    <property type="project" value="InterPro"/>
</dbReference>
<dbReference type="NCBIfam" id="TIGR02532">
    <property type="entry name" value="IV_pilin_GFxxxE"/>
    <property type="match status" value="1"/>
</dbReference>
<reference evidence="8 9" key="1">
    <citation type="journal article" date="2017" name="Arch. Microbiol.">
        <title>Mariprofundus micogutta sp. nov., a novel iron-oxidizing zetaproteobacterium isolated from a deep-sea hydrothermal field at the Bayonnaise knoll of the Izu-Ogasawara arc, and a description of Mariprofundales ord. nov. and Zetaproteobacteria classis nov.</title>
        <authorList>
            <person name="Makita H."/>
            <person name="Tanaka E."/>
            <person name="Mitsunobu S."/>
            <person name="Miyazaki M."/>
            <person name="Nunoura T."/>
            <person name="Uematsu K."/>
            <person name="Takaki Y."/>
            <person name="Nishi S."/>
            <person name="Shimamura S."/>
            <person name="Takai K."/>
        </authorList>
    </citation>
    <scope>NUCLEOTIDE SEQUENCE [LARGE SCALE GENOMIC DNA]</scope>
    <source>
        <strain evidence="8 9">ET2</strain>
    </source>
</reference>
<evidence type="ECO:0000313" key="8">
    <source>
        <dbReference type="EMBL" id="GAV21174.1"/>
    </source>
</evidence>
<evidence type="ECO:0000256" key="1">
    <source>
        <dbReference type="ARBA" id="ARBA00004167"/>
    </source>
</evidence>
<evidence type="ECO:0000313" key="9">
    <source>
        <dbReference type="Proteomes" id="UP000231632"/>
    </source>
</evidence>
<keyword evidence="5 7" id="KW-0472">Membrane</keyword>
<dbReference type="Pfam" id="PF07963">
    <property type="entry name" value="N_methyl"/>
    <property type="match status" value="1"/>
</dbReference>
<dbReference type="PANTHER" id="PTHR30093">
    <property type="entry name" value="GENERAL SECRETION PATHWAY PROTEIN G"/>
    <property type="match status" value="1"/>
</dbReference>
<keyword evidence="4 7" id="KW-1133">Transmembrane helix</keyword>
<gene>
    <name evidence="8" type="ORF">MMIC_P2154</name>
</gene>
<dbReference type="RefSeq" id="WP_083530569.1">
    <property type="nucleotide sequence ID" value="NZ_BDFD01000022.1"/>
</dbReference>
<comment type="subcellular location">
    <subcellularLocation>
        <location evidence="1">Membrane</location>
        <topology evidence="1">Single-pass membrane protein</topology>
    </subcellularLocation>
</comment>
<dbReference type="STRING" id="1921010.MMIC_P2154"/>
<evidence type="ECO:0000256" key="6">
    <source>
        <dbReference type="SAM" id="MobiDB-lite"/>
    </source>
</evidence>
<evidence type="ECO:0000256" key="3">
    <source>
        <dbReference type="ARBA" id="ARBA00022692"/>
    </source>
</evidence>
<feature type="region of interest" description="Disordered" evidence="6">
    <location>
        <begin position="86"/>
        <end position="112"/>
    </location>
</feature>
<accession>A0A1L8CQM1</accession>
<evidence type="ECO:0000256" key="5">
    <source>
        <dbReference type="ARBA" id="ARBA00023136"/>
    </source>
</evidence>
<dbReference type="InterPro" id="IPR045584">
    <property type="entry name" value="Pilin-like"/>
</dbReference>
<dbReference type="Gene3D" id="3.30.700.10">
    <property type="entry name" value="Glycoprotein, Type 4 Pilin"/>
    <property type="match status" value="1"/>
</dbReference>
<dbReference type="Proteomes" id="UP000231632">
    <property type="component" value="Unassembled WGS sequence"/>
</dbReference>
<dbReference type="PRINTS" id="PR00813">
    <property type="entry name" value="BCTERIALGSPG"/>
</dbReference>
<dbReference type="PANTHER" id="PTHR30093:SF44">
    <property type="entry name" value="TYPE II SECRETION SYSTEM CORE PROTEIN G"/>
    <property type="match status" value="1"/>
</dbReference>
<dbReference type="GO" id="GO:0015628">
    <property type="term" value="P:protein secretion by the type II secretion system"/>
    <property type="evidence" value="ECO:0007669"/>
    <property type="project" value="InterPro"/>
</dbReference>
<feature type="transmembrane region" description="Helical" evidence="7">
    <location>
        <begin position="12"/>
        <end position="31"/>
    </location>
</feature>
<comment type="caution">
    <text evidence="8">The sequence shown here is derived from an EMBL/GenBank/DDBJ whole genome shotgun (WGS) entry which is preliminary data.</text>
</comment>
<name>A0A1L8CQM1_9PROT</name>
<keyword evidence="9" id="KW-1185">Reference proteome</keyword>
<dbReference type="InterPro" id="IPR000983">
    <property type="entry name" value="Bac_GSPG_pilin"/>
</dbReference>
<dbReference type="InterPro" id="IPR012902">
    <property type="entry name" value="N_methyl_site"/>
</dbReference>
<evidence type="ECO:0000256" key="4">
    <source>
        <dbReference type="ARBA" id="ARBA00022989"/>
    </source>
</evidence>
<dbReference type="AlphaFoldDB" id="A0A1L8CQM1"/>
<evidence type="ECO:0000256" key="2">
    <source>
        <dbReference type="ARBA" id="ARBA00022481"/>
    </source>
</evidence>
<keyword evidence="2" id="KW-0488">Methylation</keyword>
<sequence length="153" mass="15790">MMNMINKEKGFTLIELMIVVAIIGILASIAIPQFASYRVKAFNAAAQADLHSAQTTFEVYFNDNSHYPNTTAPGTGAVTITDGTTTGTVNTSSNSRFASDDDGNAGSSQTYGAATKHDSGDLIYTTTSGTPTIGSSTGTKGTALVAGDVPTTH</sequence>
<evidence type="ECO:0000256" key="7">
    <source>
        <dbReference type="SAM" id="Phobius"/>
    </source>
</evidence>
<dbReference type="PROSITE" id="PS00409">
    <property type="entry name" value="PROKAR_NTER_METHYL"/>
    <property type="match status" value="1"/>
</dbReference>
<protein>
    <submittedName>
        <fullName evidence="8">General secretion pathway protein G</fullName>
    </submittedName>
</protein>
<keyword evidence="3 7" id="KW-0812">Transmembrane</keyword>
<organism evidence="8 9">
    <name type="scientific">Mariprofundus micogutta</name>
    <dbReference type="NCBI Taxonomy" id="1921010"/>
    <lineage>
        <taxon>Bacteria</taxon>
        <taxon>Pseudomonadati</taxon>
        <taxon>Pseudomonadota</taxon>
        <taxon>Candidatius Mariprofundia</taxon>
        <taxon>Mariprofundales</taxon>
        <taxon>Mariprofundaceae</taxon>
        <taxon>Mariprofundus</taxon>
    </lineage>
</organism>